<accession>A0AAU9IHI5</accession>
<name>A0AAU9IHI5_9CILI</name>
<dbReference type="Proteomes" id="UP001162131">
    <property type="component" value="Unassembled WGS sequence"/>
</dbReference>
<keyword evidence="3" id="KW-1185">Reference proteome</keyword>
<dbReference type="AlphaFoldDB" id="A0AAU9IHI5"/>
<protein>
    <submittedName>
        <fullName evidence="2">Uncharacterized protein</fullName>
    </submittedName>
</protein>
<organism evidence="2 3">
    <name type="scientific">Blepharisma stoltei</name>
    <dbReference type="NCBI Taxonomy" id="1481888"/>
    <lineage>
        <taxon>Eukaryota</taxon>
        <taxon>Sar</taxon>
        <taxon>Alveolata</taxon>
        <taxon>Ciliophora</taxon>
        <taxon>Postciliodesmatophora</taxon>
        <taxon>Heterotrichea</taxon>
        <taxon>Heterotrichida</taxon>
        <taxon>Blepharismidae</taxon>
        <taxon>Blepharisma</taxon>
    </lineage>
</organism>
<sequence length="272" mass="31197">MMINSKHLNGDFSVISYPSAVTPGKLAQLENPMTTFVTKTKIDPAPIQSYLTGTPKSNKPIFTFQQVDKSQIKTNRKSSIEKKQAILPSFLTDILGESPQTTFFPNQTTYKKFFDKPQSSTKTKENINNSQPSFTDRSVTIEGKGIPSIHFRDIKSSLGRRNLNRSLNMDDHLLYKPYIIEISPKSKMTLYSTIPIKESISLNSKNKNHKRNQSTLSRNQKLPQLENHMSIDKSRRFEPKDQLIVIEHHSKTFAEKLQRVKDIADTTEYYCH</sequence>
<proteinExistence type="predicted"/>
<evidence type="ECO:0000313" key="2">
    <source>
        <dbReference type="EMBL" id="CAG9312942.1"/>
    </source>
</evidence>
<reference evidence="2" key="1">
    <citation type="submission" date="2021-09" db="EMBL/GenBank/DDBJ databases">
        <authorList>
            <consortium name="AG Swart"/>
            <person name="Singh M."/>
            <person name="Singh A."/>
            <person name="Seah K."/>
            <person name="Emmerich C."/>
        </authorList>
    </citation>
    <scope>NUCLEOTIDE SEQUENCE</scope>
    <source>
        <strain evidence="2">ATCC30299</strain>
    </source>
</reference>
<evidence type="ECO:0000256" key="1">
    <source>
        <dbReference type="SAM" id="MobiDB-lite"/>
    </source>
</evidence>
<feature type="region of interest" description="Disordered" evidence="1">
    <location>
        <begin position="117"/>
        <end position="136"/>
    </location>
</feature>
<evidence type="ECO:0000313" key="3">
    <source>
        <dbReference type="Proteomes" id="UP001162131"/>
    </source>
</evidence>
<gene>
    <name evidence="2" type="ORF">BSTOLATCC_MIC7733</name>
</gene>
<comment type="caution">
    <text evidence="2">The sequence shown here is derived from an EMBL/GenBank/DDBJ whole genome shotgun (WGS) entry which is preliminary data.</text>
</comment>
<dbReference type="EMBL" id="CAJZBQ010000009">
    <property type="protein sequence ID" value="CAG9312942.1"/>
    <property type="molecule type" value="Genomic_DNA"/>
</dbReference>